<feature type="region of interest" description="Disordered" evidence="1">
    <location>
        <begin position="210"/>
        <end position="297"/>
    </location>
</feature>
<comment type="caution">
    <text evidence="3">The sequence shown here is derived from an EMBL/GenBank/DDBJ whole genome shotgun (WGS) entry which is preliminary data.</text>
</comment>
<accession>A0A1F6CHM2</accession>
<dbReference type="AlphaFoldDB" id="A0A1F6CHM2"/>
<dbReference type="STRING" id="1798481.A2678_01725"/>
<proteinExistence type="predicted"/>
<dbReference type="EMBL" id="MFKU01000012">
    <property type="protein sequence ID" value="OGG48471.1"/>
    <property type="molecule type" value="Genomic_DNA"/>
</dbReference>
<feature type="compositionally biased region" description="Polar residues" evidence="1">
    <location>
        <begin position="213"/>
        <end position="224"/>
    </location>
</feature>
<feature type="compositionally biased region" description="Polar residues" evidence="1">
    <location>
        <begin position="264"/>
        <end position="275"/>
    </location>
</feature>
<name>A0A1F6CHM2_9BACT</name>
<feature type="compositionally biased region" description="Acidic residues" evidence="1">
    <location>
        <begin position="230"/>
        <end position="247"/>
    </location>
</feature>
<keyword evidence="2" id="KW-1133">Transmembrane helix</keyword>
<keyword evidence="2" id="KW-0472">Membrane</keyword>
<evidence type="ECO:0000313" key="4">
    <source>
        <dbReference type="Proteomes" id="UP000178815"/>
    </source>
</evidence>
<gene>
    <name evidence="3" type="ORF">A2678_01725</name>
</gene>
<evidence type="ECO:0000256" key="1">
    <source>
        <dbReference type="SAM" id="MobiDB-lite"/>
    </source>
</evidence>
<evidence type="ECO:0000313" key="3">
    <source>
        <dbReference type="EMBL" id="OGG48471.1"/>
    </source>
</evidence>
<evidence type="ECO:0000256" key="2">
    <source>
        <dbReference type="SAM" id="Phobius"/>
    </source>
</evidence>
<sequence length="297" mass="31275">MDDVLVPRRRLLVRGVARAPRIASLLVVGLMLFISIAGVESHSTISYFTDAEQAIANSFVADPIFFSVVASTTAQTFHGAEINTDTPVVIATVPGVGSDPMQYYVEIEKTGGNDALCNALTVLGDAPLAFDGLLASLQTATTSTMGPQNFFVSLPDDAGVVSGDTCAVDVVYKGWNDGVREGNGYTDTHRVSLVFDYQYAPIIEEPLAALSETPVTDDSASSTPDILDPVPEEGDAVSEPATEEETATDSGAIEEINTPEPTEVTESADATSEDISTLEDVVSEAVSEPPPPETRAE</sequence>
<feature type="transmembrane region" description="Helical" evidence="2">
    <location>
        <begin position="21"/>
        <end position="39"/>
    </location>
</feature>
<keyword evidence="2" id="KW-0812">Transmembrane</keyword>
<dbReference type="Proteomes" id="UP000178815">
    <property type="component" value="Unassembled WGS sequence"/>
</dbReference>
<protein>
    <submittedName>
        <fullName evidence="3">Uncharacterized protein</fullName>
    </submittedName>
</protein>
<organism evidence="3 4">
    <name type="scientific">Candidatus Kaiserbacteria bacterium RIFCSPHIGHO2_01_FULL_53_31</name>
    <dbReference type="NCBI Taxonomy" id="1798481"/>
    <lineage>
        <taxon>Bacteria</taxon>
        <taxon>Candidatus Kaiseribacteriota</taxon>
    </lineage>
</organism>
<reference evidence="3 4" key="1">
    <citation type="journal article" date="2016" name="Nat. Commun.">
        <title>Thousands of microbial genomes shed light on interconnected biogeochemical processes in an aquifer system.</title>
        <authorList>
            <person name="Anantharaman K."/>
            <person name="Brown C.T."/>
            <person name="Hug L.A."/>
            <person name="Sharon I."/>
            <person name="Castelle C.J."/>
            <person name="Probst A.J."/>
            <person name="Thomas B.C."/>
            <person name="Singh A."/>
            <person name="Wilkins M.J."/>
            <person name="Karaoz U."/>
            <person name="Brodie E.L."/>
            <person name="Williams K.H."/>
            <person name="Hubbard S.S."/>
            <person name="Banfield J.F."/>
        </authorList>
    </citation>
    <scope>NUCLEOTIDE SEQUENCE [LARGE SCALE GENOMIC DNA]</scope>
</reference>
<feature type="compositionally biased region" description="Pro residues" evidence="1">
    <location>
        <begin position="288"/>
        <end position="297"/>
    </location>
</feature>